<reference evidence="1" key="1">
    <citation type="submission" date="2023-03" db="UniProtKB">
        <authorList>
            <consortium name="Ensembl"/>
        </authorList>
    </citation>
    <scope>IDENTIFICATION</scope>
</reference>
<protein>
    <submittedName>
        <fullName evidence="1">Uncharacterized protein</fullName>
    </submittedName>
</protein>
<dbReference type="Ensembl" id="ENSEAST00005010549.1">
    <property type="protein sequence ID" value="ENSEASP00005009716.1"/>
    <property type="gene ID" value="ENSEASG00005006905.1"/>
</dbReference>
<organism evidence="1">
    <name type="scientific">Equus asinus asinus</name>
    <dbReference type="NCBI Taxonomy" id="83772"/>
    <lineage>
        <taxon>Eukaryota</taxon>
        <taxon>Metazoa</taxon>
        <taxon>Chordata</taxon>
        <taxon>Craniata</taxon>
        <taxon>Vertebrata</taxon>
        <taxon>Euteleostomi</taxon>
        <taxon>Mammalia</taxon>
        <taxon>Eutheria</taxon>
        <taxon>Laurasiatheria</taxon>
        <taxon>Perissodactyla</taxon>
        <taxon>Equidae</taxon>
        <taxon>Equus</taxon>
    </lineage>
</organism>
<sequence length="71" mass="7736">MSGSQTAGAPGFFIECDESLRLKRVSSCKIDLTTLNSNITSLEAKGIHMLDSQAYYLHQDPSSSGRLSVRD</sequence>
<dbReference type="AlphaFoldDB" id="A0A8C4LJQ7"/>
<evidence type="ECO:0000313" key="1">
    <source>
        <dbReference type="Ensembl" id="ENSEASP00005009716.1"/>
    </source>
</evidence>
<name>A0A8C4LJQ7_EQUAS</name>
<proteinExistence type="predicted"/>
<accession>A0A8C4LJQ7</accession>